<dbReference type="Proteomes" id="UP000230002">
    <property type="component" value="Unassembled WGS sequence"/>
</dbReference>
<dbReference type="EMBL" id="AYKW01000034">
    <property type="protein sequence ID" value="PIL27309.1"/>
    <property type="molecule type" value="Genomic_DNA"/>
</dbReference>
<protein>
    <submittedName>
        <fullName evidence="2">Uncharacterized protein</fullName>
    </submittedName>
</protein>
<comment type="caution">
    <text evidence="2">The sequence shown here is derived from an EMBL/GenBank/DDBJ whole genome shotgun (WGS) entry which is preliminary data.</text>
</comment>
<keyword evidence="3" id="KW-1185">Reference proteome</keyword>
<proteinExistence type="predicted"/>
<reference evidence="2 3" key="1">
    <citation type="journal article" date="2015" name="Sci. Rep.">
        <title>Chromosome-level genome map provides insights into diverse defense mechanisms in the medicinal fungus Ganoderma sinense.</title>
        <authorList>
            <person name="Zhu Y."/>
            <person name="Xu J."/>
            <person name="Sun C."/>
            <person name="Zhou S."/>
            <person name="Xu H."/>
            <person name="Nelson D.R."/>
            <person name="Qian J."/>
            <person name="Song J."/>
            <person name="Luo H."/>
            <person name="Xiang L."/>
            <person name="Li Y."/>
            <person name="Xu Z."/>
            <person name="Ji A."/>
            <person name="Wang L."/>
            <person name="Lu S."/>
            <person name="Hayward A."/>
            <person name="Sun W."/>
            <person name="Li X."/>
            <person name="Schwartz D.C."/>
            <person name="Wang Y."/>
            <person name="Chen S."/>
        </authorList>
    </citation>
    <scope>NUCLEOTIDE SEQUENCE [LARGE SCALE GENOMIC DNA]</scope>
    <source>
        <strain evidence="2 3">ZZ0214-1</strain>
    </source>
</reference>
<evidence type="ECO:0000256" key="1">
    <source>
        <dbReference type="SAM" id="MobiDB-lite"/>
    </source>
</evidence>
<evidence type="ECO:0000313" key="3">
    <source>
        <dbReference type="Proteomes" id="UP000230002"/>
    </source>
</evidence>
<sequence length="131" mass="14826">MAKNGSSDGVHKIANEREENCEHANEEVRVTPADSHYDSTDEYQQKEQLRELCVTIDGTSGFIWKTQFSTPGDKNFPDGGTPSVQVVTCPLNTSIPMAEQLGRLVHLVKLHSQLMVEFRRWLECRHLLTTI</sequence>
<feature type="compositionally biased region" description="Basic and acidic residues" evidence="1">
    <location>
        <begin position="9"/>
        <end position="41"/>
    </location>
</feature>
<name>A0A2G8S0L1_9APHY</name>
<organism evidence="2 3">
    <name type="scientific">Ganoderma sinense ZZ0214-1</name>
    <dbReference type="NCBI Taxonomy" id="1077348"/>
    <lineage>
        <taxon>Eukaryota</taxon>
        <taxon>Fungi</taxon>
        <taxon>Dikarya</taxon>
        <taxon>Basidiomycota</taxon>
        <taxon>Agaricomycotina</taxon>
        <taxon>Agaricomycetes</taxon>
        <taxon>Polyporales</taxon>
        <taxon>Polyporaceae</taxon>
        <taxon>Ganoderma</taxon>
    </lineage>
</organism>
<gene>
    <name evidence="2" type="ORF">GSI_10456</name>
</gene>
<accession>A0A2G8S0L1</accession>
<dbReference type="AlphaFoldDB" id="A0A2G8S0L1"/>
<evidence type="ECO:0000313" key="2">
    <source>
        <dbReference type="EMBL" id="PIL27309.1"/>
    </source>
</evidence>
<feature type="region of interest" description="Disordered" evidence="1">
    <location>
        <begin position="1"/>
        <end position="41"/>
    </location>
</feature>